<accession>A0A9P5PAU9</accession>
<dbReference type="Proteomes" id="UP000772434">
    <property type="component" value="Unassembled WGS sequence"/>
</dbReference>
<evidence type="ECO:0000256" key="1">
    <source>
        <dbReference type="SAM" id="MobiDB-lite"/>
    </source>
</evidence>
<evidence type="ECO:0000313" key="2">
    <source>
        <dbReference type="EMBL" id="KAF9062159.1"/>
    </source>
</evidence>
<protein>
    <submittedName>
        <fullName evidence="2">Uncharacterized protein</fullName>
    </submittedName>
</protein>
<proteinExistence type="predicted"/>
<dbReference type="AlphaFoldDB" id="A0A9P5PAU9"/>
<sequence length="132" mass="14252">MDENAIDPNGFYLFGLSSLSSSTSSPPTLPTRNTKTDTDLLVLSTFGYSKPSCGATLYDAFNTWSDDGFETLDSDSLENEANYNEVDSRSESSDSPDAHSKTSLEVLSALQRGEALAASRAAKATAYTRVWM</sequence>
<comment type="caution">
    <text evidence="2">The sequence shown here is derived from an EMBL/GenBank/DDBJ whole genome shotgun (WGS) entry which is preliminary data.</text>
</comment>
<dbReference type="EMBL" id="JADNRY010000180">
    <property type="protein sequence ID" value="KAF9062159.1"/>
    <property type="molecule type" value="Genomic_DNA"/>
</dbReference>
<organism evidence="2 3">
    <name type="scientific">Rhodocollybia butyracea</name>
    <dbReference type="NCBI Taxonomy" id="206335"/>
    <lineage>
        <taxon>Eukaryota</taxon>
        <taxon>Fungi</taxon>
        <taxon>Dikarya</taxon>
        <taxon>Basidiomycota</taxon>
        <taxon>Agaricomycotina</taxon>
        <taxon>Agaricomycetes</taxon>
        <taxon>Agaricomycetidae</taxon>
        <taxon>Agaricales</taxon>
        <taxon>Marasmiineae</taxon>
        <taxon>Omphalotaceae</taxon>
        <taxon>Rhodocollybia</taxon>
    </lineage>
</organism>
<feature type="compositionally biased region" description="Basic and acidic residues" evidence="1">
    <location>
        <begin position="86"/>
        <end position="102"/>
    </location>
</feature>
<gene>
    <name evidence="2" type="ORF">BDP27DRAFT_1428194</name>
</gene>
<name>A0A9P5PAU9_9AGAR</name>
<keyword evidence="3" id="KW-1185">Reference proteome</keyword>
<evidence type="ECO:0000313" key="3">
    <source>
        <dbReference type="Proteomes" id="UP000772434"/>
    </source>
</evidence>
<feature type="region of interest" description="Disordered" evidence="1">
    <location>
        <begin position="73"/>
        <end position="103"/>
    </location>
</feature>
<reference evidence="2" key="1">
    <citation type="submission" date="2020-11" db="EMBL/GenBank/DDBJ databases">
        <authorList>
            <consortium name="DOE Joint Genome Institute"/>
            <person name="Ahrendt S."/>
            <person name="Riley R."/>
            <person name="Andreopoulos W."/>
            <person name="Labutti K."/>
            <person name="Pangilinan J."/>
            <person name="Ruiz-Duenas F.J."/>
            <person name="Barrasa J.M."/>
            <person name="Sanchez-Garcia M."/>
            <person name="Camarero S."/>
            <person name="Miyauchi S."/>
            <person name="Serrano A."/>
            <person name="Linde D."/>
            <person name="Babiker R."/>
            <person name="Drula E."/>
            <person name="Ayuso-Fernandez I."/>
            <person name="Pacheco R."/>
            <person name="Padilla G."/>
            <person name="Ferreira P."/>
            <person name="Barriuso J."/>
            <person name="Kellner H."/>
            <person name="Castanera R."/>
            <person name="Alfaro M."/>
            <person name="Ramirez L."/>
            <person name="Pisabarro A.G."/>
            <person name="Kuo A."/>
            <person name="Tritt A."/>
            <person name="Lipzen A."/>
            <person name="He G."/>
            <person name="Yan M."/>
            <person name="Ng V."/>
            <person name="Cullen D."/>
            <person name="Martin F."/>
            <person name="Rosso M.-N."/>
            <person name="Henrissat B."/>
            <person name="Hibbett D."/>
            <person name="Martinez A.T."/>
            <person name="Grigoriev I.V."/>
        </authorList>
    </citation>
    <scope>NUCLEOTIDE SEQUENCE</scope>
    <source>
        <strain evidence="2">AH 40177</strain>
    </source>
</reference>